<reference evidence="9" key="1">
    <citation type="journal article" date="2021" name="PeerJ">
        <title>Extensive microbial diversity within the chicken gut microbiome revealed by metagenomics and culture.</title>
        <authorList>
            <person name="Gilroy R."/>
            <person name="Ravi A."/>
            <person name="Getino M."/>
            <person name="Pursley I."/>
            <person name="Horton D.L."/>
            <person name="Alikhan N.F."/>
            <person name="Baker D."/>
            <person name="Gharbi K."/>
            <person name="Hall N."/>
            <person name="Watson M."/>
            <person name="Adriaenssens E.M."/>
            <person name="Foster-Nyarko E."/>
            <person name="Jarju S."/>
            <person name="Secka A."/>
            <person name="Antonio M."/>
            <person name="Oren A."/>
            <person name="Chaudhuri R.R."/>
            <person name="La Ragione R."/>
            <person name="Hildebrand F."/>
            <person name="Pallen M.J."/>
        </authorList>
    </citation>
    <scope>NUCLEOTIDE SEQUENCE</scope>
    <source>
        <strain evidence="9">ChiBcolR8-3208</strain>
    </source>
</reference>
<dbReference type="GO" id="GO:0006310">
    <property type="term" value="P:DNA recombination"/>
    <property type="evidence" value="ECO:0007669"/>
    <property type="project" value="UniProtKB-UniRule"/>
</dbReference>
<comment type="function">
    <text evidence="7">Involved in DNA repair and RecF pathway recombination.</text>
</comment>
<dbReference type="NCBIfam" id="TIGR00613">
    <property type="entry name" value="reco"/>
    <property type="match status" value="1"/>
</dbReference>
<dbReference type="InterPro" id="IPR022572">
    <property type="entry name" value="DNA_rep/recomb_RecO_N"/>
</dbReference>
<dbReference type="EMBL" id="DWXZ01000252">
    <property type="protein sequence ID" value="HJB38710.1"/>
    <property type="molecule type" value="Genomic_DNA"/>
</dbReference>
<gene>
    <name evidence="7 9" type="primary">recO</name>
    <name evidence="9" type="ORF">H9942_11700</name>
</gene>
<protein>
    <recommendedName>
        <fullName evidence="2 7">DNA repair protein RecO</fullName>
    </recommendedName>
    <alternativeName>
        <fullName evidence="6 7">Recombination protein O</fullName>
    </alternativeName>
</protein>
<dbReference type="SUPFAM" id="SSF57863">
    <property type="entry name" value="ArfGap/RecO-like zinc finger"/>
    <property type="match status" value="1"/>
</dbReference>
<reference evidence="9" key="2">
    <citation type="submission" date="2021-04" db="EMBL/GenBank/DDBJ databases">
        <authorList>
            <person name="Gilroy R."/>
        </authorList>
    </citation>
    <scope>NUCLEOTIDE SEQUENCE</scope>
    <source>
        <strain evidence="9">ChiBcolR8-3208</strain>
    </source>
</reference>
<name>A0A9D2M0P9_9FIRM</name>
<keyword evidence="4 7" id="KW-0233">DNA recombination</keyword>
<dbReference type="Pfam" id="PF02565">
    <property type="entry name" value="RecO_C"/>
    <property type="match status" value="1"/>
</dbReference>
<dbReference type="InterPro" id="IPR003717">
    <property type="entry name" value="RecO"/>
</dbReference>
<dbReference type="HAMAP" id="MF_00201">
    <property type="entry name" value="RecO"/>
    <property type="match status" value="1"/>
</dbReference>
<organism evidence="9 10">
    <name type="scientific">Candidatus Acutalibacter ornithocaccae</name>
    <dbReference type="NCBI Taxonomy" id="2838416"/>
    <lineage>
        <taxon>Bacteria</taxon>
        <taxon>Bacillati</taxon>
        <taxon>Bacillota</taxon>
        <taxon>Clostridia</taxon>
        <taxon>Eubacteriales</taxon>
        <taxon>Acutalibacteraceae</taxon>
        <taxon>Acutalibacter</taxon>
    </lineage>
</organism>
<evidence type="ECO:0000256" key="4">
    <source>
        <dbReference type="ARBA" id="ARBA00023172"/>
    </source>
</evidence>
<evidence type="ECO:0000256" key="5">
    <source>
        <dbReference type="ARBA" id="ARBA00023204"/>
    </source>
</evidence>
<dbReference type="PANTHER" id="PTHR33991:SF1">
    <property type="entry name" value="DNA REPAIR PROTEIN RECO"/>
    <property type="match status" value="1"/>
</dbReference>
<evidence type="ECO:0000256" key="2">
    <source>
        <dbReference type="ARBA" id="ARBA00021310"/>
    </source>
</evidence>
<comment type="similarity">
    <text evidence="1 7">Belongs to the RecO family.</text>
</comment>
<dbReference type="PANTHER" id="PTHR33991">
    <property type="entry name" value="DNA REPAIR PROTEIN RECO"/>
    <property type="match status" value="1"/>
</dbReference>
<feature type="domain" description="DNA replication/recombination mediator RecO N-terminal" evidence="8">
    <location>
        <begin position="1"/>
        <end position="77"/>
    </location>
</feature>
<dbReference type="Proteomes" id="UP000824214">
    <property type="component" value="Unassembled WGS sequence"/>
</dbReference>
<evidence type="ECO:0000313" key="9">
    <source>
        <dbReference type="EMBL" id="HJB38710.1"/>
    </source>
</evidence>
<dbReference type="GO" id="GO:0006302">
    <property type="term" value="P:double-strand break repair"/>
    <property type="evidence" value="ECO:0007669"/>
    <property type="project" value="TreeGrafter"/>
</dbReference>
<dbReference type="Gene3D" id="2.40.50.140">
    <property type="entry name" value="Nucleic acid-binding proteins"/>
    <property type="match status" value="1"/>
</dbReference>
<evidence type="ECO:0000313" key="10">
    <source>
        <dbReference type="Proteomes" id="UP000824214"/>
    </source>
</evidence>
<proteinExistence type="inferred from homology"/>
<dbReference type="GO" id="GO:0043590">
    <property type="term" value="C:bacterial nucleoid"/>
    <property type="evidence" value="ECO:0007669"/>
    <property type="project" value="TreeGrafter"/>
</dbReference>
<comment type="caution">
    <text evidence="9">The sequence shown here is derived from an EMBL/GenBank/DDBJ whole genome shotgun (WGS) entry which is preliminary data.</text>
</comment>
<evidence type="ECO:0000256" key="7">
    <source>
        <dbReference type="HAMAP-Rule" id="MF_00201"/>
    </source>
</evidence>
<sequence length="247" mass="27466">MQVVTQGLIIKEQAVGESDRLVTILTKDEGVVRAFARRAKNLKDSKNAATGLLCYSRLKLSKGRDTYNVNEAFPIEVFFGLRKDVTALALAQYFCQLAVELVPEGVESSEYLRLVLNALHFLCQGTRPQLLLKAIVELRMVSEAGYMPNLAYCANCGAYQAERMYFKINRGELYCKSCYIHTGDPCAPLSPAALTAMRHIVLSDFEKIFSFSVSPGALGELSAAAEAYTVEILQKRPKTLDFYHSML</sequence>
<evidence type="ECO:0000256" key="1">
    <source>
        <dbReference type="ARBA" id="ARBA00007452"/>
    </source>
</evidence>
<dbReference type="Pfam" id="PF11967">
    <property type="entry name" value="RecO_N"/>
    <property type="match status" value="1"/>
</dbReference>
<evidence type="ECO:0000256" key="6">
    <source>
        <dbReference type="ARBA" id="ARBA00033409"/>
    </source>
</evidence>
<dbReference type="InterPro" id="IPR037278">
    <property type="entry name" value="ARFGAP/RecO"/>
</dbReference>
<dbReference type="InterPro" id="IPR042242">
    <property type="entry name" value="RecO_C"/>
</dbReference>
<evidence type="ECO:0000259" key="8">
    <source>
        <dbReference type="Pfam" id="PF11967"/>
    </source>
</evidence>
<keyword evidence="3 7" id="KW-0227">DNA damage</keyword>
<dbReference type="Gene3D" id="6.20.220.20">
    <property type="entry name" value="Recombination protein O, zinc-binding domain"/>
    <property type="match status" value="1"/>
</dbReference>
<dbReference type="SUPFAM" id="SSF50249">
    <property type="entry name" value="Nucleic acid-binding proteins"/>
    <property type="match status" value="1"/>
</dbReference>
<accession>A0A9D2M0P9</accession>
<dbReference type="InterPro" id="IPR012340">
    <property type="entry name" value="NA-bd_OB-fold"/>
</dbReference>
<evidence type="ECO:0000256" key="3">
    <source>
        <dbReference type="ARBA" id="ARBA00022763"/>
    </source>
</evidence>
<keyword evidence="5 7" id="KW-0234">DNA repair</keyword>
<dbReference type="AlphaFoldDB" id="A0A9D2M0P9"/>
<dbReference type="Gene3D" id="1.20.1440.120">
    <property type="entry name" value="Recombination protein O, C-terminal domain"/>
    <property type="match status" value="1"/>
</dbReference>